<keyword evidence="2" id="KW-1185">Reference proteome</keyword>
<dbReference type="Proteomes" id="UP000030680">
    <property type="component" value="Unassembled WGS sequence"/>
</dbReference>
<evidence type="ECO:0000313" key="1">
    <source>
        <dbReference type="EMBL" id="EME27461.1"/>
    </source>
</evidence>
<name>M2VW50_GALSU</name>
<reference evidence="2" key="1">
    <citation type="journal article" date="2013" name="Science">
        <title>Gene transfer from bacteria and archaea facilitated evolution of an extremophilic eukaryote.</title>
        <authorList>
            <person name="Schonknecht G."/>
            <person name="Chen W.H."/>
            <person name="Ternes C.M."/>
            <person name="Barbier G.G."/>
            <person name="Shrestha R.P."/>
            <person name="Stanke M."/>
            <person name="Brautigam A."/>
            <person name="Baker B.J."/>
            <person name="Banfield J.F."/>
            <person name="Garavito R.M."/>
            <person name="Carr K."/>
            <person name="Wilkerson C."/>
            <person name="Rensing S.A."/>
            <person name="Gagneul D."/>
            <person name="Dickenson N.E."/>
            <person name="Oesterhelt C."/>
            <person name="Lercher M.J."/>
            <person name="Weber A.P."/>
        </authorList>
    </citation>
    <scope>NUCLEOTIDE SEQUENCE [LARGE SCALE GENOMIC DNA]</scope>
    <source>
        <strain evidence="2">074W</strain>
    </source>
</reference>
<accession>M2VW50</accession>
<sequence length="75" mass="8806">MKMNFEDASKKQRREQSISFRYRSIHLTERLSSIRMLSTLFLNSSFDTSLHCGTKIIDGLEVFHVTNHSVPFEKQ</sequence>
<organism evidence="1 2">
    <name type="scientific">Galdieria sulphuraria</name>
    <name type="common">Red alga</name>
    <dbReference type="NCBI Taxonomy" id="130081"/>
    <lineage>
        <taxon>Eukaryota</taxon>
        <taxon>Rhodophyta</taxon>
        <taxon>Bangiophyceae</taxon>
        <taxon>Galdieriales</taxon>
        <taxon>Galdieriaceae</taxon>
        <taxon>Galdieria</taxon>
    </lineage>
</organism>
<evidence type="ECO:0000313" key="2">
    <source>
        <dbReference type="Proteomes" id="UP000030680"/>
    </source>
</evidence>
<dbReference type="RefSeq" id="XP_005703981.1">
    <property type="nucleotide sequence ID" value="XM_005703924.1"/>
</dbReference>
<proteinExistence type="predicted"/>
<dbReference type="KEGG" id="gsl:Gasu_49130"/>
<dbReference type="GeneID" id="17086371"/>
<dbReference type="AlphaFoldDB" id="M2VW50"/>
<protein>
    <submittedName>
        <fullName evidence="1">Uncharacterized protein</fullName>
    </submittedName>
</protein>
<dbReference type="EMBL" id="KB454531">
    <property type="protein sequence ID" value="EME27461.1"/>
    <property type="molecule type" value="Genomic_DNA"/>
</dbReference>
<gene>
    <name evidence="1" type="ORF">Gasu_49130</name>
</gene>
<dbReference type="Gramene" id="EME27461">
    <property type="protein sequence ID" value="EME27461"/>
    <property type="gene ID" value="Gasu_49130"/>
</dbReference>